<dbReference type="PANTHER" id="PTHR30603:SF60">
    <property type="entry name" value="RNA POLYMERASE SIGMA FACTOR RPOD"/>
    <property type="match status" value="1"/>
</dbReference>
<organism evidence="10 11">
    <name type="scientific">Candidatus Daviesbacteria bacterium GW2011_GWA2_38_24</name>
    <dbReference type="NCBI Taxonomy" id="1618422"/>
    <lineage>
        <taxon>Bacteria</taxon>
        <taxon>Candidatus Daviesiibacteriota</taxon>
    </lineage>
</organism>
<dbReference type="CDD" id="cd06171">
    <property type="entry name" value="Sigma70_r4"/>
    <property type="match status" value="1"/>
</dbReference>
<dbReference type="EMBL" id="LBUP01000003">
    <property type="protein sequence ID" value="KKQ66779.1"/>
    <property type="molecule type" value="Genomic_DNA"/>
</dbReference>
<dbReference type="InterPro" id="IPR009042">
    <property type="entry name" value="RNA_pol_sigma70_r1_2"/>
</dbReference>
<dbReference type="PATRIC" id="fig|1618422.5.peg.610"/>
<dbReference type="InterPro" id="IPR050239">
    <property type="entry name" value="Sigma-70_RNA_pol_init_factors"/>
</dbReference>
<dbReference type="InterPro" id="IPR013324">
    <property type="entry name" value="RNA_pol_sigma_r3/r4-like"/>
</dbReference>
<dbReference type="InterPro" id="IPR014284">
    <property type="entry name" value="RNA_pol_sigma-70_dom"/>
</dbReference>
<sequence length="333" mass="37789">MSRHPESIQPARSSGFPGSGELSIYSDANNVDYGLSAKDQYLRDIRRYHLLTAEEEVTLAQTREIGDAARDQINTLPPDDPGRADFAPLVRAGAVARRRLTECNLRLVVSVAKKYRGWGLPLLDLIQEGNIGLDRAVTKYDPRTGYRFSTYAYWWIRQSVTRAFADQGRVIRLPIHVVERLATMNRESKEFEQEHGRLPSDEELADRTGIPVHSIAEAWEGSMTVSSIDRPVGDGDMTLEELIEDPYESPEEDEDKLAVQQDTARALDHLNPRERTIIEMRYGLGKWRGDSCNLSEIGEVLGYSRERIRQIEARALAKLRSPKIIRMLRGILD</sequence>
<evidence type="ECO:0000256" key="1">
    <source>
        <dbReference type="ARBA" id="ARBA00007788"/>
    </source>
</evidence>
<accession>A0A0G0LZH6</accession>
<evidence type="ECO:0000313" key="10">
    <source>
        <dbReference type="EMBL" id="KKQ66779.1"/>
    </source>
</evidence>
<dbReference type="Pfam" id="PF00140">
    <property type="entry name" value="Sigma70_r1_2"/>
    <property type="match status" value="1"/>
</dbReference>
<feature type="domain" description="RNA polymerase sigma-70 region 3" evidence="7">
    <location>
        <begin position="179"/>
        <end position="252"/>
    </location>
</feature>
<dbReference type="SUPFAM" id="SSF88946">
    <property type="entry name" value="Sigma2 domain of RNA polymerase sigma factors"/>
    <property type="match status" value="1"/>
</dbReference>
<dbReference type="GO" id="GO:0016987">
    <property type="term" value="F:sigma factor activity"/>
    <property type="evidence" value="ECO:0007669"/>
    <property type="project" value="UniProtKB-KW"/>
</dbReference>
<dbReference type="InterPro" id="IPR036388">
    <property type="entry name" value="WH-like_DNA-bd_sf"/>
</dbReference>
<keyword evidence="3" id="KW-0731">Sigma factor</keyword>
<dbReference type="InterPro" id="IPR013325">
    <property type="entry name" value="RNA_pol_sigma_r2"/>
</dbReference>
<dbReference type="InterPro" id="IPR000943">
    <property type="entry name" value="RNA_pol_sigma70"/>
</dbReference>
<dbReference type="Proteomes" id="UP000034235">
    <property type="component" value="Unassembled WGS sequence"/>
</dbReference>
<keyword evidence="5" id="KW-0804">Transcription</keyword>
<feature type="domain" description="RNA polymerase sigma-70 region 2" evidence="8">
    <location>
        <begin position="102"/>
        <end position="169"/>
    </location>
</feature>
<dbReference type="NCBIfam" id="TIGR02937">
    <property type="entry name" value="sigma70-ECF"/>
    <property type="match status" value="1"/>
</dbReference>
<dbReference type="AlphaFoldDB" id="A0A0G0LZH6"/>
<evidence type="ECO:0000256" key="4">
    <source>
        <dbReference type="ARBA" id="ARBA00023125"/>
    </source>
</evidence>
<proteinExistence type="inferred from homology"/>
<keyword evidence="4" id="KW-0238">DNA-binding</keyword>
<keyword evidence="2" id="KW-0805">Transcription regulation</keyword>
<dbReference type="InterPro" id="IPR007624">
    <property type="entry name" value="RNA_pol_sigma70_r3"/>
</dbReference>
<evidence type="ECO:0000313" key="11">
    <source>
        <dbReference type="Proteomes" id="UP000034235"/>
    </source>
</evidence>
<dbReference type="PANTHER" id="PTHR30603">
    <property type="entry name" value="RNA POLYMERASE SIGMA FACTOR RPO"/>
    <property type="match status" value="1"/>
</dbReference>
<name>A0A0G0LZH6_9BACT</name>
<dbReference type="Gene3D" id="1.10.10.10">
    <property type="entry name" value="Winged helix-like DNA-binding domain superfamily/Winged helix DNA-binding domain"/>
    <property type="match status" value="2"/>
</dbReference>
<dbReference type="Pfam" id="PF04539">
    <property type="entry name" value="Sigma70_r3"/>
    <property type="match status" value="1"/>
</dbReference>
<evidence type="ECO:0000259" key="8">
    <source>
        <dbReference type="Pfam" id="PF04542"/>
    </source>
</evidence>
<evidence type="ECO:0000256" key="2">
    <source>
        <dbReference type="ARBA" id="ARBA00023015"/>
    </source>
</evidence>
<dbReference type="SUPFAM" id="SSF88659">
    <property type="entry name" value="Sigma3 and sigma4 domains of RNA polymerase sigma factors"/>
    <property type="match status" value="2"/>
</dbReference>
<evidence type="ECO:0000256" key="5">
    <source>
        <dbReference type="ARBA" id="ARBA00023163"/>
    </source>
</evidence>
<gene>
    <name evidence="10" type="ORF">US86_C0003G0022</name>
</gene>
<dbReference type="GO" id="GO:0006352">
    <property type="term" value="P:DNA-templated transcription initiation"/>
    <property type="evidence" value="ECO:0007669"/>
    <property type="project" value="InterPro"/>
</dbReference>
<comment type="similarity">
    <text evidence="1">Belongs to the sigma-70 factor family.</text>
</comment>
<dbReference type="Gene3D" id="1.10.601.10">
    <property type="entry name" value="RNA Polymerase Primary Sigma Factor"/>
    <property type="match status" value="1"/>
</dbReference>
<dbReference type="Pfam" id="PF04545">
    <property type="entry name" value="Sigma70_r4"/>
    <property type="match status" value="1"/>
</dbReference>
<dbReference type="PRINTS" id="PR00046">
    <property type="entry name" value="SIGMA70FCT"/>
</dbReference>
<evidence type="ECO:0000259" key="9">
    <source>
        <dbReference type="Pfam" id="PF04545"/>
    </source>
</evidence>
<feature type="domain" description="RNA polymerase sigma-70 region 4" evidence="9">
    <location>
        <begin position="266"/>
        <end position="320"/>
    </location>
</feature>
<evidence type="ECO:0000256" key="3">
    <source>
        <dbReference type="ARBA" id="ARBA00023082"/>
    </source>
</evidence>
<reference evidence="10 11" key="1">
    <citation type="journal article" date="2015" name="Nature">
        <title>rRNA introns, odd ribosomes, and small enigmatic genomes across a large radiation of phyla.</title>
        <authorList>
            <person name="Brown C.T."/>
            <person name="Hug L.A."/>
            <person name="Thomas B.C."/>
            <person name="Sharon I."/>
            <person name="Castelle C.J."/>
            <person name="Singh A."/>
            <person name="Wilkins M.J."/>
            <person name="Williams K.H."/>
            <person name="Banfield J.F."/>
        </authorList>
    </citation>
    <scope>NUCLEOTIDE SEQUENCE [LARGE SCALE GENOMIC DNA]</scope>
</reference>
<evidence type="ECO:0000259" key="6">
    <source>
        <dbReference type="Pfam" id="PF00140"/>
    </source>
</evidence>
<comment type="caution">
    <text evidence="10">The sequence shown here is derived from an EMBL/GenBank/DDBJ whole genome shotgun (WGS) entry which is preliminary data.</text>
</comment>
<protein>
    <submittedName>
        <fullName evidence="10">RNA polymerase sigma factor</fullName>
    </submittedName>
</protein>
<dbReference type="InterPro" id="IPR007630">
    <property type="entry name" value="RNA_pol_sigma70_r4"/>
</dbReference>
<dbReference type="Pfam" id="PF04542">
    <property type="entry name" value="Sigma70_r2"/>
    <property type="match status" value="1"/>
</dbReference>
<dbReference type="InterPro" id="IPR007627">
    <property type="entry name" value="RNA_pol_sigma70_r2"/>
</dbReference>
<evidence type="ECO:0000259" key="7">
    <source>
        <dbReference type="Pfam" id="PF04539"/>
    </source>
</evidence>
<feature type="domain" description="RNA polymerase sigma-70 region 1.2" evidence="6">
    <location>
        <begin position="40"/>
        <end position="67"/>
    </location>
</feature>
<dbReference type="GO" id="GO:0003677">
    <property type="term" value="F:DNA binding"/>
    <property type="evidence" value="ECO:0007669"/>
    <property type="project" value="UniProtKB-KW"/>
</dbReference>